<evidence type="ECO:0000256" key="5">
    <source>
        <dbReference type="ARBA" id="ARBA00023163"/>
    </source>
</evidence>
<dbReference type="InterPro" id="IPR018060">
    <property type="entry name" value="HTH_AraC"/>
</dbReference>
<comment type="caution">
    <text evidence="7">The sequence shown here is derived from an EMBL/GenBank/DDBJ whole genome shotgun (WGS) entry which is preliminary data.</text>
</comment>
<dbReference type="EMBL" id="JACIBV010000001">
    <property type="protein sequence ID" value="MBB3732272.1"/>
    <property type="molecule type" value="Genomic_DNA"/>
</dbReference>
<dbReference type="InterPro" id="IPR020449">
    <property type="entry name" value="Tscrpt_reg_AraC-type_HTH"/>
</dbReference>
<proteinExistence type="predicted"/>
<dbReference type="GeneID" id="95394318"/>
<dbReference type="PANTHER" id="PTHR46796">
    <property type="entry name" value="HTH-TYPE TRANSCRIPTIONAL ACTIVATOR RHAS-RELATED"/>
    <property type="match status" value="1"/>
</dbReference>
<dbReference type="InterPro" id="IPR018062">
    <property type="entry name" value="HTH_AraC-typ_CS"/>
</dbReference>
<protein>
    <submittedName>
        <fullName evidence="7">AraC-like DNA-binding protein</fullName>
    </submittedName>
</protein>
<dbReference type="InterPro" id="IPR037923">
    <property type="entry name" value="HTH-like"/>
</dbReference>
<dbReference type="SUPFAM" id="SSF51215">
    <property type="entry name" value="Regulatory protein AraC"/>
    <property type="match status" value="1"/>
</dbReference>
<dbReference type="InterPro" id="IPR009057">
    <property type="entry name" value="Homeodomain-like_sf"/>
</dbReference>
<dbReference type="PROSITE" id="PS00041">
    <property type="entry name" value="HTH_ARAC_FAMILY_1"/>
    <property type="match status" value="1"/>
</dbReference>
<evidence type="ECO:0000313" key="8">
    <source>
        <dbReference type="Proteomes" id="UP000579945"/>
    </source>
</evidence>
<name>A0A7W5VQ34_9ACTN</name>
<evidence type="ECO:0000256" key="2">
    <source>
        <dbReference type="ARBA" id="ARBA00023015"/>
    </source>
</evidence>
<keyword evidence="3 7" id="KW-0238">DNA-binding</keyword>
<dbReference type="RefSeq" id="WP_221241430.1">
    <property type="nucleotide sequence ID" value="NZ_JACIBV010000001.1"/>
</dbReference>
<accession>A0A7W5VQ34</accession>
<evidence type="ECO:0000313" key="7">
    <source>
        <dbReference type="EMBL" id="MBB3732272.1"/>
    </source>
</evidence>
<keyword evidence="2" id="KW-0805">Transcription regulation</keyword>
<dbReference type="GO" id="GO:0043565">
    <property type="term" value="F:sequence-specific DNA binding"/>
    <property type="evidence" value="ECO:0007669"/>
    <property type="project" value="InterPro"/>
</dbReference>
<dbReference type="Proteomes" id="UP000579945">
    <property type="component" value="Unassembled WGS sequence"/>
</dbReference>
<dbReference type="PRINTS" id="PR00032">
    <property type="entry name" value="HTHARAC"/>
</dbReference>
<dbReference type="InterPro" id="IPR003313">
    <property type="entry name" value="AraC-bd"/>
</dbReference>
<gene>
    <name evidence="7" type="ORF">FHR33_008132</name>
</gene>
<reference evidence="7 8" key="1">
    <citation type="submission" date="2020-08" db="EMBL/GenBank/DDBJ databases">
        <title>Sequencing the genomes of 1000 actinobacteria strains.</title>
        <authorList>
            <person name="Klenk H.-P."/>
        </authorList>
    </citation>
    <scope>NUCLEOTIDE SEQUENCE [LARGE SCALE GENOMIC DNA]</scope>
    <source>
        <strain evidence="7 8">DSM 44320</strain>
    </source>
</reference>
<keyword evidence="4" id="KW-0010">Activator</keyword>
<dbReference type="GO" id="GO:0003700">
    <property type="term" value="F:DNA-binding transcription factor activity"/>
    <property type="evidence" value="ECO:0007669"/>
    <property type="project" value="InterPro"/>
</dbReference>
<evidence type="ECO:0000259" key="6">
    <source>
        <dbReference type="PROSITE" id="PS01124"/>
    </source>
</evidence>
<dbReference type="SMART" id="SM00342">
    <property type="entry name" value="HTH_ARAC"/>
    <property type="match status" value="1"/>
</dbReference>
<sequence>MLDGRQRMAEDFRRWMHYLTPGPAHRRLGLVCLGVGHLEGRLPTVGPRALDHHVAVVVTQGKGWFSHAGEEPVEVVAPSVLWLLPGVRHHYAPHDDTGWTEWFVDFTGPAATAYQDLGFVDAVSPVTPLTTAEPAAHGIGRIAQAIRRGSPYLEVETSALVHEVLVALRHARVDEDAAGDPVLTGLARDACLPISVAEHARRLGMTVADLRVVVRRLAGCSPKDYLLSIRLTRAKDLLAGSELSIASIARRVGYDDPAYFTRIFTRRAGLPPSEFRAQQHGGLASAGLS</sequence>
<dbReference type="Pfam" id="PF12833">
    <property type="entry name" value="HTH_18"/>
    <property type="match status" value="1"/>
</dbReference>
<dbReference type="Gene3D" id="1.10.10.60">
    <property type="entry name" value="Homeodomain-like"/>
    <property type="match status" value="2"/>
</dbReference>
<dbReference type="InterPro" id="IPR050204">
    <property type="entry name" value="AraC_XylS_family_regulators"/>
</dbReference>
<keyword evidence="1" id="KW-0963">Cytoplasm</keyword>
<dbReference type="SUPFAM" id="SSF46689">
    <property type="entry name" value="Homeodomain-like"/>
    <property type="match status" value="1"/>
</dbReference>
<dbReference type="AlphaFoldDB" id="A0A7W5VQ34"/>
<dbReference type="Pfam" id="PF02311">
    <property type="entry name" value="AraC_binding"/>
    <property type="match status" value="1"/>
</dbReference>
<dbReference type="PANTHER" id="PTHR46796:SF13">
    <property type="entry name" value="HTH-TYPE TRANSCRIPTIONAL ACTIVATOR RHAS"/>
    <property type="match status" value="1"/>
</dbReference>
<keyword evidence="5" id="KW-0804">Transcription</keyword>
<feature type="domain" description="HTH araC/xylS-type" evidence="6">
    <location>
        <begin position="180"/>
        <end position="278"/>
    </location>
</feature>
<evidence type="ECO:0000256" key="1">
    <source>
        <dbReference type="ARBA" id="ARBA00022490"/>
    </source>
</evidence>
<organism evidence="7 8">
    <name type="scientific">Nonomuraea dietziae</name>
    <dbReference type="NCBI Taxonomy" id="65515"/>
    <lineage>
        <taxon>Bacteria</taxon>
        <taxon>Bacillati</taxon>
        <taxon>Actinomycetota</taxon>
        <taxon>Actinomycetes</taxon>
        <taxon>Streptosporangiales</taxon>
        <taxon>Streptosporangiaceae</taxon>
        <taxon>Nonomuraea</taxon>
    </lineage>
</organism>
<keyword evidence="8" id="KW-1185">Reference proteome</keyword>
<evidence type="ECO:0000256" key="3">
    <source>
        <dbReference type="ARBA" id="ARBA00023125"/>
    </source>
</evidence>
<evidence type="ECO:0000256" key="4">
    <source>
        <dbReference type="ARBA" id="ARBA00023159"/>
    </source>
</evidence>
<dbReference type="PROSITE" id="PS01124">
    <property type="entry name" value="HTH_ARAC_FAMILY_2"/>
    <property type="match status" value="1"/>
</dbReference>